<dbReference type="Proteomes" id="UP000807353">
    <property type="component" value="Unassembled WGS sequence"/>
</dbReference>
<name>A0A9P5Y724_9AGAR</name>
<dbReference type="OrthoDB" id="3244737at2759"/>
<feature type="coiled-coil region" evidence="1">
    <location>
        <begin position="111"/>
        <end position="138"/>
    </location>
</feature>
<accession>A0A9P5Y724</accession>
<proteinExistence type="predicted"/>
<evidence type="ECO:0000313" key="3">
    <source>
        <dbReference type="Proteomes" id="UP000807353"/>
    </source>
</evidence>
<evidence type="ECO:0000256" key="1">
    <source>
        <dbReference type="SAM" id="Coils"/>
    </source>
</evidence>
<keyword evidence="1" id="KW-0175">Coiled coil</keyword>
<protein>
    <submittedName>
        <fullName evidence="2">Uncharacterized protein</fullName>
    </submittedName>
</protein>
<organism evidence="2 3">
    <name type="scientific">Collybia nuda</name>
    <dbReference type="NCBI Taxonomy" id="64659"/>
    <lineage>
        <taxon>Eukaryota</taxon>
        <taxon>Fungi</taxon>
        <taxon>Dikarya</taxon>
        <taxon>Basidiomycota</taxon>
        <taxon>Agaricomycotina</taxon>
        <taxon>Agaricomycetes</taxon>
        <taxon>Agaricomycetidae</taxon>
        <taxon>Agaricales</taxon>
        <taxon>Tricholomatineae</taxon>
        <taxon>Clitocybaceae</taxon>
        <taxon>Collybia</taxon>
    </lineage>
</organism>
<evidence type="ECO:0000313" key="2">
    <source>
        <dbReference type="EMBL" id="KAF9462896.1"/>
    </source>
</evidence>
<comment type="caution">
    <text evidence="2">The sequence shown here is derived from an EMBL/GenBank/DDBJ whole genome shotgun (WGS) entry which is preliminary data.</text>
</comment>
<gene>
    <name evidence="2" type="ORF">BDZ94DRAFT_1260117</name>
</gene>
<dbReference type="EMBL" id="MU150267">
    <property type="protein sequence ID" value="KAF9462896.1"/>
    <property type="molecule type" value="Genomic_DNA"/>
</dbReference>
<keyword evidence="3" id="KW-1185">Reference proteome</keyword>
<sequence>MSISEDIRFQKHEIQTRSSQVTAAYDRIETTIARICEIHTHLQKSLSDALIRFPSNANKKYLSLNDLLATTIETSLIKLSLMRARAHQALYDFKSPTNPQASMSGAVSFAYATLKKEERRLDEEIRALNRQTEEYEVMLKLVDGEGGGFGQVVEDWTRVQKEKEECKRDLRRLGWTGD</sequence>
<dbReference type="AlphaFoldDB" id="A0A9P5Y724"/>
<reference evidence="2" key="1">
    <citation type="submission" date="2020-11" db="EMBL/GenBank/DDBJ databases">
        <authorList>
            <consortium name="DOE Joint Genome Institute"/>
            <person name="Ahrendt S."/>
            <person name="Riley R."/>
            <person name="Andreopoulos W."/>
            <person name="Labutti K."/>
            <person name="Pangilinan J."/>
            <person name="Ruiz-Duenas F.J."/>
            <person name="Barrasa J.M."/>
            <person name="Sanchez-Garcia M."/>
            <person name="Camarero S."/>
            <person name="Miyauchi S."/>
            <person name="Serrano A."/>
            <person name="Linde D."/>
            <person name="Babiker R."/>
            <person name="Drula E."/>
            <person name="Ayuso-Fernandez I."/>
            <person name="Pacheco R."/>
            <person name="Padilla G."/>
            <person name="Ferreira P."/>
            <person name="Barriuso J."/>
            <person name="Kellner H."/>
            <person name="Castanera R."/>
            <person name="Alfaro M."/>
            <person name="Ramirez L."/>
            <person name="Pisabarro A.G."/>
            <person name="Kuo A."/>
            <person name="Tritt A."/>
            <person name="Lipzen A."/>
            <person name="He G."/>
            <person name="Yan M."/>
            <person name="Ng V."/>
            <person name="Cullen D."/>
            <person name="Martin F."/>
            <person name="Rosso M.-N."/>
            <person name="Henrissat B."/>
            <person name="Hibbett D."/>
            <person name="Martinez A.T."/>
            <person name="Grigoriev I.V."/>
        </authorList>
    </citation>
    <scope>NUCLEOTIDE SEQUENCE</scope>
    <source>
        <strain evidence="2">CBS 247.69</strain>
    </source>
</reference>